<dbReference type="SUPFAM" id="SSF103473">
    <property type="entry name" value="MFS general substrate transporter"/>
    <property type="match status" value="1"/>
</dbReference>
<dbReference type="RefSeq" id="XP_012930410.1">
    <property type="nucleotide sequence ID" value="XM_013074956.2"/>
</dbReference>
<feature type="transmembrane region" description="Helical" evidence="5">
    <location>
        <begin position="386"/>
        <end position="410"/>
    </location>
</feature>
<dbReference type="GeneID" id="101718699"/>
<dbReference type="PROSITE" id="PS50850">
    <property type="entry name" value="MFS"/>
    <property type="match status" value="1"/>
</dbReference>
<feature type="domain" description="Major facilitator superfamily (MFS) profile" evidence="6">
    <location>
        <begin position="101"/>
        <end position="527"/>
    </location>
</feature>
<evidence type="ECO:0000259" key="6">
    <source>
        <dbReference type="PROSITE" id="PS50850"/>
    </source>
</evidence>
<gene>
    <name evidence="8" type="primary">Slc22a11</name>
</gene>
<dbReference type="CTD" id="55867"/>
<evidence type="ECO:0000256" key="2">
    <source>
        <dbReference type="ARBA" id="ARBA00022692"/>
    </source>
</evidence>
<dbReference type="GO" id="GO:0015711">
    <property type="term" value="P:organic anion transport"/>
    <property type="evidence" value="ECO:0007669"/>
    <property type="project" value="UniProtKB-ARBA"/>
</dbReference>
<comment type="subcellular location">
    <subcellularLocation>
        <location evidence="1">Membrane</location>
        <topology evidence="1">Multi-pass membrane protein</topology>
    </subcellularLocation>
</comment>
<feature type="transmembrane region" description="Helical" evidence="5">
    <location>
        <begin position="147"/>
        <end position="165"/>
    </location>
</feature>
<feature type="transmembrane region" description="Helical" evidence="5">
    <location>
        <begin position="502"/>
        <end position="523"/>
    </location>
</feature>
<evidence type="ECO:0000313" key="7">
    <source>
        <dbReference type="Proteomes" id="UP000694906"/>
    </source>
</evidence>
<reference evidence="8" key="1">
    <citation type="submission" date="2025-08" db="UniProtKB">
        <authorList>
            <consortium name="RefSeq"/>
        </authorList>
    </citation>
    <scope>IDENTIFICATION</scope>
</reference>
<keyword evidence="2 5" id="KW-0812">Transmembrane</keyword>
<evidence type="ECO:0000256" key="1">
    <source>
        <dbReference type="ARBA" id="ARBA00004141"/>
    </source>
</evidence>
<proteinExistence type="predicted"/>
<dbReference type="InterPro" id="IPR036259">
    <property type="entry name" value="MFS_trans_sf"/>
</dbReference>
<dbReference type="AlphaFoldDB" id="A0AAX6R0L5"/>
<evidence type="ECO:0000256" key="4">
    <source>
        <dbReference type="ARBA" id="ARBA00023136"/>
    </source>
</evidence>
<feature type="transmembrane region" description="Helical" evidence="5">
    <location>
        <begin position="357"/>
        <end position="374"/>
    </location>
</feature>
<feature type="transmembrane region" description="Helical" evidence="5">
    <location>
        <begin position="172"/>
        <end position="195"/>
    </location>
</feature>
<keyword evidence="4 5" id="KW-0472">Membrane</keyword>
<dbReference type="InterPro" id="IPR005828">
    <property type="entry name" value="MFS_sugar_transport-like"/>
</dbReference>
<dbReference type="InterPro" id="IPR020846">
    <property type="entry name" value="MFS_dom"/>
</dbReference>
<feature type="transmembrane region" description="Helical" evidence="5">
    <location>
        <begin position="231"/>
        <end position="252"/>
    </location>
</feature>
<dbReference type="Gene3D" id="1.20.1250.20">
    <property type="entry name" value="MFS general substrate transporter like domains"/>
    <property type="match status" value="1"/>
</dbReference>
<keyword evidence="7" id="KW-1185">Reference proteome</keyword>
<name>A0AAX6R0L5_HETGA</name>
<dbReference type="PANTHER" id="PTHR24064">
    <property type="entry name" value="SOLUTE CARRIER FAMILY 22 MEMBER"/>
    <property type="match status" value="1"/>
</dbReference>
<evidence type="ECO:0000313" key="8">
    <source>
        <dbReference type="RefSeq" id="XP_012930410.1"/>
    </source>
</evidence>
<protein>
    <submittedName>
        <fullName evidence="8">Solute carrier family 22 member 11 isoform X1</fullName>
    </submittedName>
</protein>
<feature type="transmembrane region" description="Helical" evidence="5">
    <location>
        <begin position="201"/>
        <end position="219"/>
    </location>
</feature>
<accession>A0AAX6R0L5</accession>
<evidence type="ECO:0000256" key="3">
    <source>
        <dbReference type="ARBA" id="ARBA00022989"/>
    </source>
</evidence>
<keyword evidence="3 5" id="KW-1133">Transmembrane helix</keyword>
<dbReference type="FunFam" id="1.20.1250.20:FF:000023">
    <property type="entry name" value="Solute carrier family 22 member 6"/>
    <property type="match status" value="1"/>
</dbReference>
<organism evidence="7 8">
    <name type="scientific">Heterocephalus glaber</name>
    <name type="common">Naked mole rat</name>
    <dbReference type="NCBI Taxonomy" id="10181"/>
    <lineage>
        <taxon>Eukaryota</taxon>
        <taxon>Metazoa</taxon>
        <taxon>Chordata</taxon>
        <taxon>Craniata</taxon>
        <taxon>Vertebrata</taxon>
        <taxon>Euteleostomi</taxon>
        <taxon>Mammalia</taxon>
        <taxon>Eutheria</taxon>
        <taxon>Euarchontoglires</taxon>
        <taxon>Glires</taxon>
        <taxon>Rodentia</taxon>
        <taxon>Hystricomorpha</taxon>
        <taxon>Bathyergidae</taxon>
        <taxon>Heterocephalus</taxon>
    </lineage>
</organism>
<dbReference type="GO" id="GO:0016020">
    <property type="term" value="C:membrane"/>
    <property type="evidence" value="ECO:0007669"/>
    <property type="project" value="UniProtKB-SubCell"/>
</dbReference>
<feature type="transmembrane region" description="Helical" evidence="5">
    <location>
        <begin position="258"/>
        <end position="276"/>
    </location>
</feature>
<dbReference type="GO" id="GO:0022857">
    <property type="term" value="F:transmembrane transporter activity"/>
    <property type="evidence" value="ECO:0007669"/>
    <property type="project" value="InterPro"/>
</dbReference>
<dbReference type="CDD" id="cd17374">
    <property type="entry name" value="MFS_OAT"/>
    <property type="match status" value="1"/>
</dbReference>
<evidence type="ECO:0000256" key="5">
    <source>
        <dbReference type="SAM" id="Phobius"/>
    </source>
</evidence>
<dbReference type="Pfam" id="PF00083">
    <property type="entry name" value="Sugar_tr"/>
    <property type="match status" value="1"/>
</dbReference>
<dbReference type="Proteomes" id="UP000694906">
    <property type="component" value="Unplaced"/>
</dbReference>
<sequence>MAFEELLERAGGMGLFQVLQVATLLLPTIFTPFHMLLENFSAAIPDHRCWTHMLDNGSETSANLTYEALLAVSIPPGPDQQPHPCRRFRQPQWQLLDPNTTAANWSEAATEPCVDGWVYDHSTFTATVVTKWNLVCDSQGLKPMGQSIYMAGILVGSFIWGLLSYRLGRKPMLSWCCLQVAVAGTGTTFAPNFLIYCGLRFLSAFGLAGIILVLSTLIAEWTTTRRRAVTMMILGCTYSTGQMAVAGLAFILRDWQDLQLATSMPLLAFSLVSWSVRFGASSRRWLPESARWLIITGQPDRALQELKKVARINGHKEARKTLTIEVLMSSMKEEAVSARAHTSVLDLIRMPALRRRICTMLVVNFSVQLSYYGLVLDLQSLGRDIFLLQALFGAVDFLGRATTVLLFRFLGRRMTQAGSLSLAGFCILANALMPQDLQSWRVAFAVLGKGCFGISLTCLTIYRTELFPTPLRMTAEGFLQSVGRLGAMMGPLIRMARQALPLLPPLCYGIIPVASSLVLLLFLPETQDLPLPDTIWDLQGRRSDATGGHRQEAVIMESTWL</sequence>